<gene>
    <name evidence="5" type="ORF">IWQ62_001559</name>
</gene>
<feature type="compositionally biased region" description="Low complexity" evidence="4">
    <location>
        <begin position="346"/>
        <end position="355"/>
    </location>
</feature>
<feature type="compositionally biased region" description="Acidic residues" evidence="4">
    <location>
        <begin position="1054"/>
        <end position="1063"/>
    </location>
</feature>
<dbReference type="PANTHER" id="PTHR15574:SF40">
    <property type="entry name" value="WD AND TETRATRICOPEPTIDE REPEATS PROTEIN 1"/>
    <property type="match status" value="1"/>
</dbReference>
<dbReference type="InterPro" id="IPR015943">
    <property type="entry name" value="WD40/YVTN_repeat-like_dom_sf"/>
</dbReference>
<feature type="region of interest" description="Disordered" evidence="4">
    <location>
        <begin position="475"/>
        <end position="500"/>
    </location>
</feature>
<feature type="region of interest" description="Disordered" evidence="4">
    <location>
        <begin position="333"/>
        <end position="385"/>
    </location>
</feature>
<feature type="compositionally biased region" description="Low complexity" evidence="4">
    <location>
        <begin position="433"/>
        <end position="448"/>
    </location>
</feature>
<feature type="region of interest" description="Disordered" evidence="4">
    <location>
        <begin position="789"/>
        <end position="829"/>
    </location>
</feature>
<dbReference type="Proteomes" id="UP001150925">
    <property type="component" value="Unassembled WGS sequence"/>
</dbReference>
<organism evidence="5 6">
    <name type="scientific">Dispira parvispora</name>
    <dbReference type="NCBI Taxonomy" id="1520584"/>
    <lineage>
        <taxon>Eukaryota</taxon>
        <taxon>Fungi</taxon>
        <taxon>Fungi incertae sedis</taxon>
        <taxon>Zoopagomycota</taxon>
        <taxon>Kickxellomycotina</taxon>
        <taxon>Dimargaritomycetes</taxon>
        <taxon>Dimargaritales</taxon>
        <taxon>Dimargaritaceae</taxon>
        <taxon>Dispira</taxon>
    </lineage>
</organism>
<dbReference type="PROSITE" id="PS50294">
    <property type="entry name" value="WD_REPEATS_REGION"/>
    <property type="match status" value="1"/>
</dbReference>
<evidence type="ECO:0000313" key="6">
    <source>
        <dbReference type="Proteomes" id="UP001150925"/>
    </source>
</evidence>
<dbReference type="EMBL" id="JANBPY010000260">
    <property type="protein sequence ID" value="KAJ1967920.1"/>
    <property type="molecule type" value="Genomic_DNA"/>
</dbReference>
<dbReference type="PANTHER" id="PTHR15574">
    <property type="entry name" value="WD REPEAT DOMAIN-CONTAINING FAMILY"/>
    <property type="match status" value="1"/>
</dbReference>
<dbReference type="InterPro" id="IPR045151">
    <property type="entry name" value="DCAF8"/>
</dbReference>
<dbReference type="PROSITE" id="PS50082">
    <property type="entry name" value="WD_REPEATS_2"/>
    <property type="match status" value="2"/>
</dbReference>
<dbReference type="AlphaFoldDB" id="A0A9W8E8E9"/>
<evidence type="ECO:0000256" key="2">
    <source>
        <dbReference type="ARBA" id="ARBA00022737"/>
    </source>
</evidence>
<evidence type="ECO:0008006" key="7">
    <source>
        <dbReference type="Google" id="ProtNLM"/>
    </source>
</evidence>
<feature type="repeat" description="WD" evidence="3">
    <location>
        <begin position="63"/>
        <end position="104"/>
    </location>
</feature>
<dbReference type="Pfam" id="PF00400">
    <property type="entry name" value="WD40"/>
    <property type="match status" value="3"/>
</dbReference>
<keyword evidence="1 3" id="KW-0853">WD repeat</keyword>
<comment type="caution">
    <text evidence="5">The sequence shown here is derived from an EMBL/GenBank/DDBJ whole genome shotgun (WGS) entry which is preliminary data.</text>
</comment>
<proteinExistence type="predicted"/>
<evidence type="ECO:0000256" key="4">
    <source>
        <dbReference type="SAM" id="MobiDB-lite"/>
    </source>
</evidence>
<dbReference type="Gene3D" id="2.130.10.10">
    <property type="entry name" value="YVTN repeat-like/Quinoprotein amine dehydrogenase"/>
    <property type="match status" value="3"/>
</dbReference>
<dbReference type="GO" id="GO:0005737">
    <property type="term" value="C:cytoplasm"/>
    <property type="evidence" value="ECO:0007669"/>
    <property type="project" value="TreeGrafter"/>
</dbReference>
<evidence type="ECO:0000313" key="5">
    <source>
        <dbReference type="EMBL" id="KAJ1967920.1"/>
    </source>
</evidence>
<dbReference type="InterPro" id="IPR001680">
    <property type="entry name" value="WD40_rpt"/>
</dbReference>
<keyword evidence="2" id="KW-0677">Repeat</keyword>
<dbReference type="GO" id="GO:0080008">
    <property type="term" value="C:Cul4-RING E3 ubiquitin ligase complex"/>
    <property type="evidence" value="ECO:0007669"/>
    <property type="project" value="TreeGrafter"/>
</dbReference>
<feature type="compositionally biased region" description="Polar residues" evidence="4">
    <location>
        <begin position="789"/>
        <end position="802"/>
    </location>
</feature>
<reference evidence="5" key="1">
    <citation type="submission" date="2022-07" db="EMBL/GenBank/DDBJ databases">
        <title>Phylogenomic reconstructions and comparative analyses of Kickxellomycotina fungi.</title>
        <authorList>
            <person name="Reynolds N.K."/>
            <person name="Stajich J.E."/>
            <person name="Barry K."/>
            <person name="Grigoriev I.V."/>
            <person name="Crous P."/>
            <person name="Smith M.E."/>
        </authorList>
    </citation>
    <scope>NUCLEOTIDE SEQUENCE</scope>
    <source>
        <strain evidence="5">RSA 1196</strain>
    </source>
</reference>
<protein>
    <recommendedName>
        <fullName evidence="7">WD40 repeat-like protein</fullName>
    </recommendedName>
</protein>
<evidence type="ECO:0000256" key="1">
    <source>
        <dbReference type="ARBA" id="ARBA00022574"/>
    </source>
</evidence>
<dbReference type="SMART" id="SM00320">
    <property type="entry name" value="WD40"/>
    <property type="match status" value="5"/>
</dbReference>
<feature type="repeat" description="WD" evidence="3">
    <location>
        <begin position="874"/>
        <end position="894"/>
    </location>
</feature>
<sequence>MPPSLPSVSQLCDWSQGSHPYHHSPPSQMLRSRTITPWTPTRFRQCVSTHPYTIDQLRVTNVLDGHTGCVNTLQWSSNGQWLLSGSDDTRLCLWRADQNFELAAQCNTGHTSNIFCARFMPCTSDSMVVSCAGDGQIRVFDITRQVTTSTQHMATSASYQDRLESSFQLRRVYTCHHDRVKRIVTENDNPHVFITCGEDGKIHQFDLRESNHHDLTSSACRNWLVDYHMHHIDLYTISLNQLRKNYLASGGSRPYVFLHDRRMLPRPVNVAGRPEGAQSVARLKPRDVRGTSRVVHPTAVKFSEANGEELLSSWSAEKIYLFNVVRSMGDAENETANISESRKRSASSSPSLASPRPEKSPTVPFPVESVDTSTDERISTDTFGPQHSRIAFIRRSVAAQNRHRSLSSPSDGVSGRASRPSAVRDGTLTGPFSRPRSVTTSSSSLSEASATFQTRIRESALLAFIRREPQATQKLGDLISQVRSGEEPPTTGGPNSNTVPTLEQGAVPLLAFDYLVKAMALLRELQPLNVEYLSEAPEMGREVTHQVYADARGKLDRVLQTIEQTDRFEAPNSLDYFIRVLYHWYTAWWWLNEPGDPEASQQDLARNAAEHCQRHLEQAKHFLQEALAWEAALPADESVPPSELEHMTEPVSESGLAGSAATVPIRLIYFGFHPEDLQLVENTISYAKDRVAVQFQSTPWGEVVVPLRWKVVVWSNFAQDLGWINRLNIVSRSLLQRLHISPNQIHGTTSETECPITPERDLSWANREARPLVPNWGIRPFDVGNELSFHQSTTTNQGSDTPANWAPQLGFDYDSSSSEEQLSEESDWDAVAERHRDKPEDLRAGCDADTTVIFPRRVYKGHSNVQTVKDVNFFGPNDEYIMSGSDDGNLFIWDKATATIKQILQGDTDVVNVLQGHPFAPYLAVSGIDNTIKIISPYKETYYSNAPRVGLAANPSYSNDPSALDGPSRTVLTSPAAMHRQKEFPYYSESLLPEQEAIVELNEMQQLQNVNYTIMTQELLATIMGPHVLRRIQVIGDPEDSDLSDMDEHMGDYSMEEATDDEI</sequence>
<evidence type="ECO:0000256" key="3">
    <source>
        <dbReference type="PROSITE-ProRule" id="PRU00221"/>
    </source>
</evidence>
<accession>A0A9W8E8E9</accession>
<keyword evidence="6" id="KW-1185">Reference proteome</keyword>
<dbReference type="InterPro" id="IPR036322">
    <property type="entry name" value="WD40_repeat_dom_sf"/>
</dbReference>
<name>A0A9W8E8E9_9FUNG</name>
<dbReference type="SUPFAM" id="SSF50978">
    <property type="entry name" value="WD40 repeat-like"/>
    <property type="match status" value="1"/>
</dbReference>
<feature type="region of interest" description="Disordered" evidence="4">
    <location>
        <begin position="1038"/>
        <end position="1063"/>
    </location>
</feature>
<dbReference type="OrthoDB" id="4869960at2759"/>
<feature type="region of interest" description="Disordered" evidence="4">
    <location>
        <begin position="399"/>
        <end position="448"/>
    </location>
</feature>
<dbReference type="GO" id="GO:0045717">
    <property type="term" value="P:negative regulation of fatty acid biosynthetic process"/>
    <property type="evidence" value="ECO:0007669"/>
    <property type="project" value="TreeGrafter"/>
</dbReference>